<dbReference type="EMBL" id="QQXK01000007">
    <property type="protein sequence ID" value="RII42913.1"/>
    <property type="molecule type" value="Genomic_DNA"/>
</dbReference>
<keyword evidence="6" id="KW-1185">Reference proteome</keyword>
<proteinExistence type="inferred from homology"/>
<dbReference type="InterPro" id="IPR020476">
    <property type="entry name" value="Nudix_hydrolase"/>
</dbReference>
<dbReference type="SUPFAM" id="SSF55811">
    <property type="entry name" value="Nudix"/>
    <property type="match status" value="1"/>
</dbReference>
<evidence type="ECO:0000313" key="5">
    <source>
        <dbReference type="EMBL" id="RII42913.1"/>
    </source>
</evidence>
<protein>
    <submittedName>
        <fullName evidence="5">NUDIX domain-containing protein</fullName>
    </submittedName>
</protein>
<dbReference type="InterPro" id="IPR015797">
    <property type="entry name" value="NUDIX_hydrolase-like_dom_sf"/>
</dbReference>
<dbReference type="PANTHER" id="PTHR43736:SF4">
    <property type="entry name" value="SLR1690 PROTEIN"/>
    <property type="match status" value="1"/>
</dbReference>
<accession>A0A399JBG2</accession>
<dbReference type="AlphaFoldDB" id="A0A399JBG2"/>
<evidence type="ECO:0000256" key="2">
    <source>
        <dbReference type="ARBA" id="ARBA00022801"/>
    </source>
</evidence>
<reference evidence="5 6" key="1">
    <citation type="submission" date="2018-07" db="EMBL/GenBank/DDBJ databases">
        <title>Arthrobacter sp. nov., isolated from raw cow's milk with high bacterial count.</title>
        <authorList>
            <person name="Hahne J."/>
            <person name="Isele D."/>
            <person name="Lipski A."/>
        </authorList>
    </citation>
    <scope>NUCLEOTIDE SEQUENCE [LARGE SCALE GENOMIC DNA]</scope>
    <source>
        <strain evidence="5 6">JZ R-35</strain>
    </source>
</reference>
<dbReference type="GO" id="GO:0016787">
    <property type="term" value="F:hydrolase activity"/>
    <property type="evidence" value="ECO:0007669"/>
    <property type="project" value="UniProtKB-KW"/>
</dbReference>
<dbReference type="RefSeq" id="WP_119424058.1">
    <property type="nucleotide sequence ID" value="NZ_QQXK01000007.1"/>
</dbReference>
<dbReference type="InterPro" id="IPR020084">
    <property type="entry name" value="NUDIX_hydrolase_CS"/>
</dbReference>
<dbReference type="Gene3D" id="1.10.10.10">
    <property type="entry name" value="Winged helix-like DNA-binding domain superfamily/Winged helix DNA-binding domain"/>
    <property type="match status" value="1"/>
</dbReference>
<dbReference type="SUPFAM" id="SSF46785">
    <property type="entry name" value="Winged helix' DNA-binding domain"/>
    <property type="match status" value="1"/>
</dbReference>
<evidence type="ECO:0000313" key="6">
    <source>
        <dbReference type="Proteomes" id="UP000265419"/>
    </source>
</evidence>
<dbReference type="PROSITE" id="PS00893">
    <property type="entry name" value="NUDIX_BOX"/>
    <property type="match status" value="1"/>
</dbReference>
<sequence length="231" mass="24728">MTAFPPDAASAALAADVAVFTLREEGLCLLLVRRGVEPFVGEWALPGGFVLNGESVEAAARRELAEETGLSVLEGMHLEQLGSYGEPERDPRGRVLSVAHVALLPFLPLPESGSDASEARWWPVASLPGLAFDHALIVADAVERVRAKLEYTTLATAFLPAAFTLAELRGVYQSVWGSAPDLSNFRRKVLAVEGFVEPTGGSRSAGPGRPTALYRAGETAEIFPPFRRDDT</sequence>
<feature type="domain" description="Nudix hydrolase" evidence="4">
    <location>
        <begin position="12"/>
        <end position="144"/>
    </location>
</feature>
<dbReference type="InterPro" id="IPR036388">
    <property type="entry name" value="WH-like_DNA-bd_sf"/>
</dbReference>
<dbReference type="Pfam" id="PF21906">
    <property type="entry name" value="WHD_NrtR"/>
    <property type="match status" value="1"/>
</dbReference>
<comment type="similarity">
    <text evidence="1 3">Belongs to the Nudix hydrolase family.</text>
</comment>
<organism evidence="5 6">
    <name type="scientific">Galactobacter valiniphilus</name>
    <dbReference type="NCBI Taxonomy" id="2676122"/>
    <lineage>
        <taxon>Bacteria</taxon>
        <taxon>Bacillati</taxon>
        <taxon>Actinomycetota</taxon>
        <taxon>Actinomycetes</taxon>
        <taxon>Micrococcales</taxon>
        <taxon>Micrococcaceae</taxon>
        <taxon>Galactobacter</taxon>
    </lineage>
</organism>
<name>A0A399JBG2_9MICC</name>
<keyword evidence="2 3" id="KW-0378">Hydrolase</keyword>
<evidence type="ECO:0000256" key="1">
    <source>
        <dbReference type="ARBA" id="ARBA00005582"/>
    </source>
</evidence>
<dbReference type="CDD" id="cd18873">
    <property type="entry name" value="NUDIX_NadM_like"/>
    <property type="match status" value="1"/>
</dbReference>
<evidence type="ECO:0000256" key="3">
    <source>
        <dbReference type="RuleBase" id="RU003476"/>
    </source>
</evidence>
<dbReference type="Proteomes" id="UP000265419">
    <property type="component" value="Unassembled WGS sequence"/>
</dbReference>
<gene>
    <name evidence="5" type="ORF">DWB68_05075</name>
</gene>
<dbReference type="InterPro" id="IPR000086">
    <property type="entry name" value="NUDIX_hydrolase_dom"/>
</dbReference>
<dbReference type="InterPro" id="IPR036390">
    <property type="entry name" value="WH_DNA-bd_sf"/>
</dbReference>
<comment type="caution">
    <text evidence="5">The sequence shown here is derived from an EMBL/GenBank/DDBJ whole genome shotgun (WGS) entry which is preliminary data.</text>
</comment>
<dbReference type="PANTHER" id="PTHR43736">
    <property type="entry name" value="ADP-RIBOSE PYROPHOSPHATASE"/>
    <property type="match status" value="1"/>
</dbReference>
<dbReference type="Gene3D" id="3.90.79.10">
    <property type="entry name" value="Nucleoside Triphosphate Pyrophosphohydrolase"/>
    <property type="match status" value="1"/>
</dbReference>
<dbReference type="InterPro" id="IPR054105">
    <property type="entry name" value="WHD_NrtR"/>
</dbReference>
<evidence type="ECO:0000259" key="4">
    <source>
        <dbReference type="PROSITE" id="PS51462"/>
    </source>
</evidence>
<dbReference type="PROSITE" id="PS51462">
    <property type="entry name" value="NUDIX"/>
    <property type="match status" value="1"/>
</dbReference>
<dbReference type="PRINTS" id="PR00502">
    <property type="entry name" value="NUDIXFAMILY"/>
</dbReference>
<dbReference type="Pfam" id="PF00293">
    <property type="entry name" value="NUDIX"/>
    <property type="match status" value="1"/>
</dbReference>